<keyword evidence="5" id="KW-1185">Reference proteome</keyword>
<dbReference type="OrthoDB" id="7186128at2"/>
<dbReference type="InterPro" id="IPR001647">
    <property type="entry name" value="HTH_TetR"/>
</dbReference>
<dbReference type="RefSeq" id="WP_095685668.1">
    <property type="nucleotide sequence ID" value="NZ_CP016776.1"/>
</dbReference>
<evidence type="ECO:0000256" key="2">
    <source>
        <dbReference type="PROSITE-ProRule" id="PRU00335"/>
    </source>
</evidence>
<evidence type="ECO:0000313" key="5">
    <source>
        <dbReference type="Proteomes" id="UP000217186"/>
    </source>
</evidence>
<sequence length="174" mass="18890">MPLNKYAPQAATHRRTQSAILEGAKNLIATVGLAKMSMIEIADTSQISRATLYNHYRDKESVLAALCDSEIRRLVSIAQSAPNPTDALEVLSIQISSDGALANMRICDPAPLTQVMAATAHPLWLQFNDALAMILGSQILADLATRWLIGQAIQPLTPEDSRLQAEFLIARANI</sequence>
<dbReference type="InterPro" id="IPR009057">
    <property type="entry name" value="Homeodomain-like_sf"/>
</dbReference>
<dbReference type="PANTHER" id="PTHR43479">
    <property type="entry name" value="ACREF/ENVCD OPERON REPRESSOR-RELATED"/>
    <property type="match status" value="1"/>
</dbReference>
<dbReference type="GO" id="GO:0003677">
    <property type="term" value="F:DNA binding"/>
    <property type="evidence" value="ECO:0007669"/>
    <property type="project" value="UniProtKB-UniRule"/>
</dbReference>
<dbReference type="KEGG" id="pvn:A7sIIA15_02635"/>
<dbReference type="Proteomes" id="UP000217186">
    <property type="component" value="Chromosome"/>
</dbReference>
<evidence type="ECO:0000259" key="3">
    <source>
        <dbReference type="PROSITE" id="PS50977"/>
    </source>
</evidence>
<organism evidence="4 5">
    <name type="scientific">Candidatus Planktophila vernalis</name>
    <dbReference type="NCBI Taxonomy" id="1884907"/>
    <lineage>
        <taxon>Bacteria</taxon>
        <taxon>Bacillati</taxon>
        <taxon>Actinomycetota</taxon>
        <taxon>Actinomycetes</taxon>
        <taxon>Candidatus Nanopelagicales</taxon>
        <taxon>Candidatus Nanopelagicaceae</taxon>
        <taxon>Candidatus Planktophila</taxon>
    </lineage>
</organism>
<dbReference type="PANTHER" id="PTHR43479:SF11">
    <property type="entry name" value="ACREF_ENVCD OPERON REPRESSOR-RELATED"/>
    <property type="match status" value="1"/>
</dbReference>
<dbReference type="Pfam" id="PF00440">
    <property type="entry name" value="TetR_N"/>
    <property type="match status" value="1"/>
</dbReference>
<dbReference type="Gene3D" id="1.10.357.10">
    <property type="entry name" value="Tetracycline Repressor, domain 2"/>
    <property type="match status" value="1"/>
</dbReference>
<dbReference type="EMBL" id="CP016776">
    <property type="protein sequence ID" value="ASY19787.1"/>
    <property type="molecule type" value="Genomic_DNA"/>
</dbReference>
<feature type="DNA-binding region" description="H-T-H motif" evidence="2">
    <location>
        <begin position="37"/>
        <end position="56"/>
    </location>
</feature>
<proteinExistence type="predicted"/>
<dbReference type="PRINTS" id="PR00455">
    <property type="entry name" value="HTHTETR"/>
</dbReference>
<protein>
    <submittedName>
        <fullName evidence="4">Transcriptional regulator</fullName>
    </submittedName>
</protein>
<accession>A0A249KSQ7</accession>
<dbReference type="SUPFAM" id="SSF46689">
    <property type="entry name" value="Homeodomain-like"/>
    <property type="match status" value="1"/>
</dbReference>
<evidence type="ECO:0000313" key="4">
    <source>
        <dbReference type="EMBL" id="ASY19787.1"/>
    </source>
</evidence>
<dbReference type="PROSITE" id="PS50977">
    <property type="entry name" value="HTH_TETR_2"/>
    <property type="match status" value="1"/>
</dbReference>
<name>A0A249KSQ7_9ACTN</name>
<dbReference type="InterPro" id="IPR050624">
    <property type="entry name" value="HTH-type_Tx_Regulator"/>
</dbReference>
<evidence type="ECO:0000256" key="1">
    <source>
        <dbReference type="ARBA" id="ARBA00023125"/>
    </source>
</evidence>
<gene>
    <name evidence="4" type="ORF">A7sIIA15_02635</name>
</gene>
<keyword evidence="1 2" id="KW-0238">DNA-binding</keyword>
<reference evidence="4 5" key="1">
    <citation type="submission" date="2016-07" db="EMBL/GenBank/DDBJ databases">
        <title>High microdiversification within the ubiquitous acI lineage of Actinobacteria.</title>
        <authorList>
            <person name="Neuenschwander S.M."/>
            <person name="Salcher M."/>
            <person name="Ghai R."/>
            <person name="Pernthaler J."/>
        </authorList>
    </citation>
    <scope>NUCLEOTIDE SEQUENCE [LARGE SCALE GENOMIC DNA]</scope>
    <source>
        <strain evidence="4">MMS-IIA-15</strain>
    </source>
</reference>
<feature type="domain" description="HTH tetR-type" evidence="3">
    <location>
        <begin position="14"/>
        <end position="74"/>
    </location>
</feature>
<dbReference type="AlphaFoldDB" id="A0A249KSQ7"/>